<dbReference type="PANTHER" id="PTHR43701">
    <property type="entry name" value="MEMBRANE TRANSPORTER PROTEIN MJ0441-RELATED"/>
    <property type="match status" value="1"/>
</dbReference>
<comment type="similarity">
    <text evidence="5">Belongs to the 4-toluene sulfonate uptake permease (TSUP) (TC 2.A.102) family.</text>
</comment>
<keyword evidence="2 5" id="KW-0812">Transmembrane</keyword>
<evidence type="ECO:0000313" key="6">
    <source>
        <dbReference type="EMBL" id="SEC30915.1"/>
    </source>
</evidence>
<accession>A0A1H4RGB5</accession>
<name>A0A1H4RGB5_9BACT</name>
<keyword evidence="4 5" id="KW-0472">Membrane</keyword>
<sequence>MIDAHWSVIILIGAVVGVVVGTIGTSGAIMIPLLVFVFGLSQTSAQGTALLMASCPLWIAPMLVYARAHHVEWRLGLLLATGMAVGSIYGARLALQLPTVYLKRGFALMLAAVAVRMFFQR</sequence>
<protein>
    <recommendedName>
        <fullName evidence="5">Probable membrane transporter protein</fullName>
    </recommendedName>
</protein>
<dbReference type="GO" id="GO:0005886">
    <property type="term" value="C:plasma membrane"/>
    <property type="evidence" value="ECO:0007669"/>
    <property type="project" value="UniProtKB-SubCell"/>
</dbReference>
<gene>
    <name evidence="6" type="ORF">SAMN05443244_3147</name>
</gene>
<dbReference type="OrthoDB" id="123167at2"/>
<dbReference type="Proteomes" id="UP000182409">
    <property type="component" value="Unassembled WGS sequence"/>
</dbReference>
<feature type="transmembrane region" description="Helical" evidence="5">
    <location>
        <begin position="75"/>
        <end position="95"/>
    </location>
</feature>
<dbReference type="EMBL" id="FNSD01000001">
    <property type="protein sequence ID" value="SEC30915.1"/>
    <property type="molecule type" value="Genomic_DNA"/>
</dbReference>
<evidence type="ECO:0000256" key="2">
    <source>
        <dbReference type="ARBA" id="ARBA00022692"/>
    </source>
</evidence>
<evidence type="ECO:0000256" key="4">
    <source>
        <dbReference type="ARBA" id="ARBA00023136"/>
    </source>
</evidence>
<feature type="transmembrane region" description="Helical" evidence="5">
    <location>
        <begin position="101"/>
        <end position="119"/>
    </location>
</feature>
<reference evidence="6 7" key="1">
    <citation type="submission" date="2016-10" db="EMBL/GenBank/DDBJ databases">
        <authorList>
            <person name="de Groot N.N."/>
        </authorList>
    </citation>
    <scope>NUCLEOTIDE SEQUENCE [LARGE SCALE GENOMIC DNA]</scope>
    <source>
        <strain evidence="6 7">AB35.6</strain>
    </source>
</reference>
<evidence type="ECO:0000256" key="5">
    <source>
        <dbReference type="RuleBase" id="RU363041"/>
    </source>
</evidence>
<keyword evidence="5" id="KW-1003">Cell membrane</keyword>
<comment type="subcellular location">
    <subcellularLocation>
        <location evidence="5">Cell membrane</location>
        <topology evidence="5">Multi-pass membrane protein</topology>
    </subcellularLocation>
    <subcellularLocation>
        <location evidence="1">Membrane</location>
        <topology evidence="1">Multi-pass membrane protein</topology>
    </subcellularLocation>
</comment>
<dbReference type="RefSeq" id="WP_074654916.1">
    <property type="nucleotide sequence ID" value="NZ_FNSD01000001.1"/>
</dbReference>
<evidence type="ECO:0000313" key="7">
    <source>
        <dbReference type="Proteomes" id="UP000182409"/>
    </source>
</evidence>
<keyword evidence="3 5" id="KW-1133">Transmembrane helix</keyword>
<evidence type="ECO:0000256" key="1">
    <source>
        <dbReference type="ARBA" id="ARBA00004141"/>
    </source>
</evidence>
<proteinExistence type="inferred from homology"/>
<evidence type="ECO:0000256" key="3">
    <source>
        <dbReference type="ARBA" id="ARBA00022989"/>
    </source>
</evidence>
<dbReference type="Pfam" id="PF01925">
    <property type="entry name" value="TauE"/>
    <property type="match status" value="1"/>
</dbReference>
<feature type="transmembrane region" description="Helical" evidence="5">
    <location>
        <begin position="49"/>
        <end position="68"/>
    </location>
</feature>
<organism evidence="6 7">
    <name type="scientific">Terriglobus roseus</name>
    <dbReference type="NCBI Taxonomy" id="392734"/>
    <lineage>
        <taxon>Bacteria</taxon>
        <taxon>Pseudomonadati</taxon>
        <taxon>Acidobacteriota</taxon>
        <taxon>Terriglobia</taxon>
        <taxon>Terriglobales</taxon>
        <taxon>Acidobacteriaceae</taxon>
        <taxon>Terriglobus</taxon>
    </lineage>
</organism>
<dbReference type="PANTHER" id="PTHR43701:SF2">
    <property type="entry name" value="MEMBRANE TRANSPORTER PROTEIN YJNA-RELATED"/>
    <property type="match status" value="1"/>
</dbReference>
<feature type="transmembrane region" description="Helical" evidence="5">
    <location>
        <begin position="7"/>
        <end position="37"/>
    </location>
</feature>
<dbReference type="InterPro" id="IPR051598">
    <property type="entry name" value="TSUP/Inactive_protease-like"/>
</dbReference>
<dbReference type="AlphaFoldDB" id="A0A1H4RGB5"/>
<dbReference type="InterPro" id="IPR002781">
    <property type="entry name" value="TM_pro_TauE-like"/>
</dbReference>